<dbReference type="Gene3D" id="3.40.50.10140">
    <property type="entry name" value="Toll/interleukin-1 receptor homology (TIR) domain"/>
    <property type="match status" value="1"/>
</dbReference>
<dbReference type="SMART" id="SM00255">
    <property type="entry name" value="TIR"/>
    <property type="match status" value="1"/>
</dbReference>
<dbReference type="SUPFAM" id="SSF52200">
    <property type="entry name" value="Toll/Interleukin receptor TIR domain"/>
    <property type="match status" value="1"/>
</dbReference>
<keyword evidence="3" id="KW-1185">Reference proteome</keyword>
<evidence type="ECO:0000313" key="3">
    <source>
        <dbReference type="Proteomes" id="UP000005737"/>
    </source>
</evidence>
<sequence>MSVFISYSRTDSAFVDKLAVELVKERMNVWLDRWELKVGDSLLDRIQQAIQNADYLCIVLSKAAVESEWCRKELNAGLMRELEERHIILLPILIDDCKIPLFLREKLYADFRRSFDDGFQQLSESLAQAANSSQGRIADLRHYTDWGLDWGKDYDDLFFMRIIAVHSYQDFPYTILAEILILCDRATTDRQDHWESNGFGWFGRETLLTFLWEATELRNVRMVIDDSFPKETTSTVFDPKRGQSIIFKLSVRKLGLDIGKVTLYDFDQLINQIKKDRERRVPQISAQDQAAIARLL</sequence>
<proteinExistence type="predicted"/>
<dbReference type="InterPro" id="IPR000157">
    <property type="entry name" value="TIR_dom"/>
</dbReference>
<dbReference type="STRING" id="183.GCA_002009735_01218"/>
<evidence type="ECO:0000259" key="1">
    <source>
        <dbReference type="PROSITE" id="PS50104"/>
    </source>
</evidence>
<dbReference type="InterPro" id="IPR035897">
    <property type="entry name" value="Toll_tir_struct_dom_sf"/>
</dbReference>
<dbReference type="PROSITE" id="PS50104">
    <property type="entry name" value="TIR"/>
    <property type="match status" value="1"/>
</dbReference>
<protein>
    <submittedName>
        <fullName evidence="2">TIR protein</fullName>
    </submittedName>
</protein>
<accession>H2CG15</accession>
<reference evidence="2 3" key="1">
    <citation type="submission" date="2011-10" db="EMBL/GenBank/DDBJ databases">
        <title>The Improved High-Quality Draft genome of Leptonema illini DSM 21528.</title>
        <authorList>
            <consortium name="US DOE Joint Genome Institute (JGI-PGF)"/>
            <person name="Lucas S."/>
            <person name="Copeland A."/>
            <person name="Lapidus A."/>
            <person name="Glavina del Rio T."/>
            <person name="Dalin E."/>
            <person name="Tice H."/>
            <person name="Bruce D."/>
            <person name="Goodwin L."/>
            <person name="Pitluck S."/>
            <person name="Peters L."/>
            <person name="Mikhailova N."/>
            <person name="Held B."/>
            <person name="Kyrpides N."/>
            <person name="Mavromatis K."/>
            <person name="Ivanova N."/>
            <person name="Markowitz V."/>
            <person name="Cheng J.-F."/>
            <person name="Hugenholtz P."/>
            <person name="Woyke T."/>
            <person name="Wu D."/>
            <person name="Gronow S."/>
            <person name="Wellnitz S."/>
            <person name="Brambilla E.-M."/>
            <person name="Klenk H.-P."/>
            <person name="Eisen J.A."/>
        </authorList>
    </citation>
    <scope>NUCLEOTIDE SEQUENCE [LARGE SCALE GENOMIC DNA]</scope>
    <source>
        <strain evidence="2 3">DSM 21528</strain>
    </source>
</reference>
<dbReference type="EMBL" id="JH597773">
    <property type="protein sequence ID" value="EHQ07863.1"/>
    <property type="molecule type" value="Genomic_DNA"/>
</dbReference>
<feature type="domain" description="TIR" evidence="1">
    <location>
        <begin position="1"/>
        <end position="130"/>
    </location>
</feature>
<organism evidence="2 3">
    <name type="scientific">Leptonema illini DSM 21528</name>
    <dbReference type="NCBI Taxonomy" id="929563"/>
    <lineage>
        <taxon>Bacteria</taxon>
        <taxon>Pseudomonadati</taxon>
        <taxon>Spirochaetota</taxon>
        <taxon>Spirochaetia</taxon>
        <taxon>Leptospirales</taxon>
        <taxon>Leptospiraceae</taxon>
        <taxon>Leptonema</taxon>
    </lineage>
</organism>
<dbReference type="RefSeq" id="WP_002774050.1">
    <property type="nucleotide sequence ID" value="NZ_JH597773.1"/>
</dbReference>
<dbReference type="Proteomes" id="UP000005737">
    <property type="component" value="Unassembled WGS sequence"/>
</dbReference>
<dbReference type="HOGENOM" id="CLU_952748_0_0_12"/>
<gene>
    <name evidence="2" type="ORF">Lepil_3201</name>
</gene>
<dbReference type="Pfam" id="PF13676">
    <property type="entry name" value="TIR_2"/>
    <property type="match status" value="1"/>
</dbReference>
<evidence type="ECO:0000313" key="2">
    <source>
        <dbReference type="EMBL" id="EHQ07863.1"/>
    </source>
</evidence>
<name>H2CG15_9LEPT</name>
<dbReference type="GO" id="GO:0007165">
    <property type="term" value="P:signal transduction"/>
    <property type="evidence" value="ECO:0007669"/>
    <property type="project" value="InterPro"/>
</dbReference>
<dbReference type="AlphaFoldDB" id="H2CG15"/>